<accession>A0A1B2F6A7</accession>
<organism evidence="2">
    <name type="scientific">Pseudomonas putida</name>
    <name type="common">Arthrobacter siderocapsulatus</name>
    <dbReference type="NCBI Taxonomy" id="303"/>
    <lineage>
        <taxon>Bacteria</taxon>
        <taxon>Pseudomonadati</taxon>
        <taxon>Pseudomonadota</taxon>
        <taxon>Gammaproteobacteria</taxon>
        <taxon>Pseudomonadales</taxon>
        <taxon>Pseudomonadaceae</taxon>
        <taxon>Pseudomonas</taxon>
    </lineage>
</organism>
<dbReference type="RefSeq" id="WP_099593487.1">
    <property type="nucleotide sequence ID" value="NZ_CP016634.1"/>
</dbReference>
<dbReference type="AlphaFoldDB" id="A0A1B2F6A7"/>
<proteinExistence type="predicted"/>
<gene>
    <name evidence="2" type="ORF">IEC33019_2116</name>
</gene>
<sequence length="77" mass="9054">MRNIKTREGFEFWDRLNAIPRFSFLLAPSGARIQKFEDVSGNWIDVHEAQKVMDAAQDEINELRERLERLQPKAVKP</sequence>
<keyword evidence="1" id="KW-0175">Coiled coil</keyword>
<protein>
    <submittedName>
        <fullName evidence="2">Uncharacterized protein</fullName>
    </submittedName>
</protein>
<evidence type="ECO:0000256" key="1">
    <source>
        <dbReference type="SAM" id="Coils"/>
    </source>
</evidence>
<reference evidence="2" key="1">
    <citation type="submission" date="2016-07" db="EMBL/GenBank/DDBJ databases">
        <title>New class B carbapenemase carried by novel plasmid in Pseudomonas putida enviromental strain in eastern Amazonia.</title>
        <authorList>
            <person name="Souza C.O."/>
            <person name="Lima K.V."/>
            <person name="Brasiliense D.M."/>
            <person name="Perez-Chaparro P.J."/>
            <person name="Mamizuka E.M."/>
            <person name="Lima M.O."/>
            <person name="Lima L.N."/>
            <person name="McCulloch J.A."/>
        </authorList>
    </citation>
    <scope>NUCLEOTIDE SEQUENCE [LARGE SCALE GENOMIC DNA]</scope>
    <source>
        <strain evidence="2">IEC33019</strain>
    </source>
</reference>
<dbReference type="EMBL" id="CP016634">
    <property type="protein sequence ID" value="ANY87673.1"/>
    <property type="molecule type" value="Genomic_DNA"/>
</dbReference>
<evidence type="ECO:0000313" key="2">
    <source>
        <dbReference type="EMBL" id="ANY87673.1"/>
    </source>
</evidence>
<name>A0A1B2F6A7_PSEPU</name>
<feature type="coiled-coil region" evidence="1">
    <location>
        <begin position="46"/>
        <end position="73"/>
    </location>
</feature>